<evidence type="ECO:0000313" key="3">
    <source>
        <dbReference type="Proteomes" id="UP000183997"/>
    </source>
</evidence>
<sequence length="116" mass="13504">MKDKISLSKLLVICGFIITWIPNVILGNFYPLDKYVNLLIVAIGILVILVSEIIDRKMSKKLAVIRFFYFTIFYFLYLINISHLTYTSTLILLCIMIIGNWLIEKALKTKEIDKKL</sequence>
<dbReference type="RefSeq" id="WP_072911402.1">
    <property type="nucleotide sequence ID" value="NZ_FRAR01000008.1"/>
</dbReference>
<feature type="transmembrane region" description="Helical" evidence="1">
    <location>
        <begin position="63"/>
        <end position="79"/>
    </location>
</feature>
<feature type="transmembrane region" description="Helical" evidence="1">
    <location>
        <begin position="85"/>
        <end position="103"/>
    </location>
</feature>
<keyword evidence="1" id="KW-1133">Transmembrane helix</keyword>
<evidence type="ECO:0000313" key="2">
    <source>
        <dbReference type="EMBL" id="SHK18697.1"/>
    </source>
</evidence>
<organism evidence="2 3">
    <name type="scientific">Desulforamulus aeronauticus DSM 10349</name>
    <dbReference type="NCBI Taxonomy" id="1121421"/>
    <lineage>
        <taxon>Bacteria</taxon>
        <taxon>Bacillati</taxon>
        <taxon>Bacillota</taxon>
        <taxon>Clostridia</taxon>
        <taxon>Eubacteriales</taxon>
        <taxon>Peptococcaceae</taxon>
        <taxon>Desulforamulus</taxon>
    </lineage>
</organism>
<keyword evidence="3" id="KW-1185">Reference proteome</keyword>
<dbReference type="EMBL" id="FRAR01000008">
    <property type="protein sequence ID" value="SHK18697.1"/>
    <property type="molecule type" value="Genomic_DNA"/>
</dbReference>
<name>A0A1M6QF68_9FIRM</name>
<dbReference type="Proteomes" id="UP000183997">
    <property type="component" value="Unassembled WGS sequence"/>
</dbReference>
<proteinExistence type="predicted"/>
<keyword evidence="1" id="KW-0472">Membrane</keyword>
<feature type="transmembrane region" description="Helical" evidence="1">
    <location>
        <begin position="35"/>
        <end position="54"/>
    </location>
</feature>
<accession>A0A1M6QF68</accession>
<evidence type="ECO:0000256" key="1">
    <source>
        <dbReference type="SAM" id="Phobius"/>
    </source>
</evidence>
<protein>
    <submittedName>
        <fullName evidence="2">Uncharacterized protein</fullName>
    </submittedName>
</protein>
<keyword evidence="1" id="KW-0812">Transmembrane</keyword>
<dbReference type="AlphaFoldDB" id="A0A1M6QF68"/>
<feature type="transmembrane region" description="Helical" evidence="1">
    <location>
        <begin position="7"/>
        <end position="29"/>
    </location>
</feature>
<gene>
    <name evidence="2" type="ORF">SAMN02745123_01003</name>
</gene>
<reference evidence="3" key="1">
    <citation type="submission" date="2016-11" db="EMBL/GenBank/DDBJ databases">
        <authorList>
            <person name="Varghese N."/>
            <person name="Submissions S."/>
        </authorList>
    </citation>
    <scope>NUCLEOTIDE SEQUENCE [LARGE SCALE GENOMIC DNA]</scope>
    <source>
        <strain evidence="3">DSM 10349</strain>
    </source>
</reference>